<organism evidence="3 4">
    <name type="scientific">Halobellus clavatus</name>
    <dbReference type="NCBI Taxonomy" id="660517"/>
    <lineage>
        <taxon>Archaea</taxon>
        <taxon>Methanobacteriati</taxon>
        <taxon>Methanobacteriota</taxon>
        <taxon>Stenosarchaea group</taxon>
        <taxon>Halobacteria</taxon>
        <taxon>Halobacteriales</taxon>
        <taxon>Haloferacaceae</taxon>
        <taxon>Halobellus</taxon>
    </lineage>
</organism>
<feature type="region of interest" description="Disordered" evidence="1">
    <location>
        <begin position="1"/>
        <end position="32"/>
    </location>
</feature>
<feature type="transmembrane region" description="Helical" evidence="2">
    <location>
        <begin position="80"/>
        <end position="108"/>
    </location>
</feature>
<accession>A0A1H3E8E7</accession>
<dbReference type="Proteomes" id="UP000199170">
    <property type="component" value="Unassembled WGS sequence"/>
</dbReference>
<gene>
    <name evidence="3" type="ORF">SAMN04487946_102107</name>
</gene>
<dbReference type="STRING" id="660517.SAMN04487946_102107"/>
<dbReference type="OrthoDB" id="185849at2157"/>
<sequence>MNESPQTDAAHPPDEDDADFGSRNGGDEIEDPVGDLLPRASVDSRWWYWIAAVPLYVVFGGVLAVFFVGALLFDLFLTGGLVTLFGAVVIVPIVGLGGLLLTILFPIATYIDARAIAESDASWTPSPLLWGLIALATVVGSVFTLSLVVALYYLYKRHVEIGTP</sequence>
<name>A0A1H3E8E7_9EURY</name>
<reference evidence="4" key="1">
    <citation type="submission" date="2016-10" db="EMBL/GenBank/DDBJ databases">
        <authorList>
            <person name="Varghese N."/>
            <person name="Submissions S."/>
        </authorList>
    </citation>
    <scope>NUCLEOTIDE SEQUENCE [LARGE SCALE GENOMIC DNA]</scope>
    <source>
        <strain evidence="4">CGMCC 1.10118</strain>
    </source>
</reference>
<keyword evidence="2" id="KW-1133">Transmembrane helix</keyword>
<protein>
    <submittedName>
        <fullName evidence="3">Uncharacterized protein</fullName>
    </submittedName>
</protein>
<evidence type="ECO:0000256" key="1">
    <source>
        <dbReference type="SAM" id="MobiDB-lite"/>
    </source>
</evidence>
<feature type="transmembrane region" description="Helical" evidence="2">
    <location>
        <begin position="128"/>
        <end position="155"/>
    </location>
</feature>
<proteinExistence type="predicted"/>
<keyword evidence="2" id="KW-0472">Membrane</keyword>
<feature type="transmembrane region" description="Helical" evidence="2">
    <location>
        <begin position="46"/>
        <end position="73"/>
    </location>
</feature>
<dbReference type="EMBL" id="FNPB01000002">
    <property type="protein sequence ID" value="SDX74897.1"/>
    <property type="molecule type" value="Genomic_DNA"/>
</dbReference>
<keyword evidence="2" id="KW-0812">Transmembrane</keyword>
<dbReference type="RefSeq" id="WP_089765494.1">
    <property type="nucleotide sequence ID" value="NZ_FNPB01000002.1"/>
</dbReference>
<evidence type="ECO:0000256" key="2">
    <source>
        <dbReference type="SAM" id="Phobius"/>
    </source>
</evidence>
<evidence type="ECO:0000313" key="4">
    <source>
        <dbReference type="Proteomes" id="UP000199170"/>
    </source>
</evidence>
<evidence type="ECO:0000313" key="3">
    <source>
        <dbReference type="EMBL" id="SDX74897.1"/>
    </source>
</evidence>
<keyword evidence="4" id="KW-1185">Reference proteome</keyword>
<dbReference type="AlphaFoldDB" id="A0A1H3E8E7"/>